<comment type="caution">
    <text evidence="1">The sequence shown here is derived from an EMBL/GenBank/DDBJ whole genome shotgun (WGS) entry which is preliminary data.</text>
</comment>
<sequence length="115" mass="13472">MCNKTDFYEKFKTEFAQRPFDQNETLLWLNRNKIITMSWGFNSPTSLDEHGLMFKVNGHHHKGWVLVTLAGNDTYTLRFLSAQFKETKAKITEVYCDVLQETVDNAIERIESYSV</sequence>
<gene>
    <name evidence="1" type="ORF">EV196_1131</name>
</gene>
<accession>A0A4R1RA48</accession>
<name>A0A4R1RA48_9FLAO</name>
<dbReference type="RefSeq" id="WP_132219389.1">
    <property type="nucleotide sequence ID" value="NZ_OX156936.1"/>
</dbReference>
<reference evidence="1 2" key="1">
    <citation type="submission" date="2019-03" db="EMBL/GenBank/DDBJ databases">
        <title>Genomic Encyclopedia of Type Strains, Phase IV (KMG-IV): sequencing the most valuable type-strain genomes for metagenomic binning, comparative biology and taxonomic classification.</title>
        <authorList>
            <person name="Goeker M."/>
        </authorList>
    </citation>
    <scope>NUCLEOTIDE SEQUENCE [LARGE SCALE GENOMIC DNA]</scope>
    <source>
        <strain evidence="1 2">DSM 18792</strain>
    </source>
</reference>
<protein>
    <submittedName>
        <fullName evidence="1">Uncharacterized protein</fullName>
    </submittedName>
</protein>
<keyword evidence="2" id="KW-1185">Reference proteome</keyword>
<evidence type="ECO:0000313" key="2">
    <source>
        <dbReference type="Proteomes" id="UP000295455"/>
    </source>
</evidence>
<dbReference type="AlphaFoldDB" id="A0A4R1RA48"/>
<organism evidence="1 2">
    <name type="scientific">Mariniflexile fucanivorans</name>
    <dbReference type="NCBI Taxonomy" id="264023"/>
    <lineage>
        <taxon>Bacteria</taxon>
        <taxon>Pseudomonadati</taxon>
        <taxon>Bacteroidota</taxon>
        <taxon>Flavobacteriia</taxon>
        <taxon>Flavobacteriales</taxon>
        <taxon>Flavobacteriaceae</taxon>
        <taxon>Mariniflexile</taxon>
    </lineage>
</organism>
<evidence type="ECO:0000313" key="1">
    <source>
        <dbReference type="EMBL" id="TCL62460.1"/>
    </source>
</evidence>
<dbReference type="EMBL" id="SLUP01000013">
    <property type="protein sequence ID" value="TCL62460.1"/>
    <property type="molecule type" value="Genomic_DNA"/>
</dbReference>
<dbReference type="Proteomes" id="UP000295455">
    <property type="component" value="Unassembled WGS sequence"/>
</dbReference>
<proteinExistence type="predicted"/>
<dbReference type="OrthoDB" id="1364137at2"/>